<protein>
    <submittedName>
        <fullName evidence="1">Uncharacterized protein</fullName>
    </submittedName>
</protein>
<comment type="caution">
    <text evidence="1">The sequence shown here is derived from an EMBL/GenBank/DDBJ whole genome shotgun (WGS) entry which is preliminary data.</text>
</comment>
<sequence>MAARIGVAVLKADPSQHIRASEFDPDIHRGNVLCPDKLCRRELVGVQASSRTVNDEVVHVEAFFRLPSGAEKTGNGHRPSCHFAVDRTMKRLAAMSEQVTDLDPHAVPLLAAIRGKPAEFRLHILMELLPSLRTGWDATASDALAGPGAKLGTSYVRSDRFRKPYLRVAKAVLAFMARIQERPELAAAIRLKYGGHTLEWTDYFYEVGEYATLYQYLSAHQQFCRRPGKDRPVALAVEVRSRDIRQTRNGDWQILGRAEPGPADSAKPFVVVPAIYTRDEAIARWLIKEKHVLVCGVPTIRPARPAGKAWLKPSVDVSIDIVSRAQVCRYSPTLS</sequence>
<evidence type="ECO:0000313" key="2">
    <source>
        <dbReference type="Proteomes" id="UP000660885"/>
    </source>
</evidence>
<dbReference type="Proteomes" id="UP000660885">
    <property type="component" value="Unassembled WGS sequence"/>
</dbReference>
<name>A0ABS1U7N7_9PROT</name>
<evidence type="ECO:0000313" key="1">
    <source>
        <dbReference type="EMBL" id="MBL6080691.1"/>
    </source>
</evidence>
<reference evidence="1 2" key="1">
    <citation type="submission" date="2021-01" db="EMBL/GenBank/DDBJ databases">
        <title>Belnapia mucosa sp. nov. and Belnapia arida sp. nov., isolated from the Tabernas Desert (Almeria, Spain).</title>
        <authorList>
            <person name="Molina-Menor E."/>
            <person name="Vidal-Verdu A."/>
            <person name="Calonge A."/>
            <person name="Satari L."/>
            <person name="Pereto J."/>
            <person name="Porcar M."/>
        </authorList>
    </citation>
    <scope>NUCLEOTIDE SEQUENCE [LARGE SCALE GENOMIC DNA]</scope>
    <source>
        <strain evidence="1 2">T18</strain>
    </source>
</reference>
<gene>
    <name evidence="1" type="ORF">JMJ56_21985</name>
</gene>
<dbReference type="EMBL" id="JAETWB010000016">
    <property type="protein sequence ID" value="MBL6080691.1"/>
    <property type="molecule type" value="Genomic_DNA"/>
</dbReference>
<organism evidence="1 2">
    <name type="scientific">Belnapia arida</name>
    <dbReference type="NCBI Taxonomy" id="2804533"/>
    <lineage>
        <taxon>Bacteria</taxon>
        <taxon>Pseudomonadati</taxon>
        <taxon>Pseudomonadota</taxon>
        <taxon>Alphaproteobacteria</taxon>
        <taxon>Acetobacterales</taxon>
        <taxon>Roseomonadaceae</taxon>
        <taxon>Belnapia</taxon>
    </lineage>
</organism>
<accession>A0ABS1U7N7</accession>
<proteinExistence type="predicted"/>
<dbReference type="RefSeq" id="WP_202833921.1">
    <property type="nucleotide sequence ID" value="NZ_JAETWB010000016.1"/>
</dbReference>
<keyword evidence="2" id="KW-1185">Reference proteome</keyword>